<dbReference type="SUPFAM" id="SSF52440">
    <property type="entry name" value="PreATP-grasp domain"/>
    <property type="match status" value="1"/>
</dbReference>
<evidence type="ECO:0000259" key="17">
    <source>
        <dbReference type="PROSITE" id="PS50979"/>
    </source>
</evidence>
<keyword evidence="12" id="KW-0092">Biotin</keyword>
<dbReference type="RefSeq" id="WP_231325337.1">
    <property type="nucleotide sequence ID" value="NZ_CP088156.1"/>
</dbReference>
<dbReference type="InterPro" id="IPR011761">
    <property type="entry name" value="ATP-grasp"/>
</dbReference>
<accession>A0ABY3RH87</accession>
<evidence type="ECO:0000259" key="15">
    <source>
        <dbReference type="PROSITE" id="PS50968"/>
    </source>
</evidence>
<dbReference type="InterPro" id="IPR011054">
    <property type="entry name" value="Rudment_hybrid_motif"/>
</dbReference>
<gene>
    <name evidence="18" type="ORF">LQG66_08445</name>
</gene>
<evidence type="ECO:0000313" key="19">
    <source>
        <dbReference type="Proteomes" id="UP001431010"/>
    </source>
</evidence>
<evidence type="ECO:0000256" key="4">
    <source>
        <dbReference type="ARBA" id="ARBA00022598"/>
    </source>
</evidence>
<keyword evidence="7 14" id="KW-0067">ATP-binding</keyword>
<protein>
    <recommendedName>
        <fullName evidence="3">propionyl-CoA carboxylase</fullName>
        <ecNumber evidence="3">6.4.1.3</ecNumber>
    </recommendedName>
</protein>
<dbReference type="NCBIfam" id="NF006367">
    <property type="entry name" value="PRK08591.1"/>
    <property type="match status" value="1"/>
</dbReference>
<dbReference type="InterPro" id="IPR005479">
    <property type="entry name" value="CPAse_ATP-bd"/>
</dbReference>
<evidence type="ECO:0000256" key="3">
    <source>
        <dbReference type="ARBA" id="ARBA00013050"/>
    </source>
</evidence>
<keyword evidence="8" id="KW-0460">Magnesium</keyword>
<evidence type="ECO:0000256" key="5">
    <source>
        <dbReference type="ARBA" id="ARBA00022723"/>
    </source>
</evidence>
<dbReference type="PROSITE" id="PS00867">
    <property type="entry name" value="CPSASE_2"/>
    <property type="match status" value="1"/>
</dbReference>
<dbReference type="Pfam" id="PF02786">
    <property type="entry name" value="CPSase_L_D2"/>
    <property type="match status" value="1"/>
</dbReference>
<dbReference type="SUPFAM" id="SSF56059">
    <property type="entry name" value="Glutathione synthetase ATP-binding domain-like"/>
    <property type="match status" value="1"/>
</dbReference>
<proteinExistence type="predicted"/>
<dbReference type="PROSITE" id="PS50968">
    <property type="entry name" value="BIOTINYL_LIPOYL"/>
    <property type="match status" value="1"/>
</dbReference>
<evidence type="ECO:0000313" key="18">
    <source>
        <dbReference type="EMBL" id="UFZ06315.1"/>
    </source>
</evidence>
<dbReference type="InterPro" id="IPR000089">
    <property type="entry name" value="Biotin_lipoyl"/>
</dbReference>
<evidence type="ECO:0000256" key="11">
    <source>
        <dbReference type="ARBA" id="ARBA00023211"/>
    </source>
</evidence>
<feature type="domain" description="Biotin carboxylation" evidence="17">
    <location>
        <begin position="1"/>
        <end position="451"/>
    </location>
</feature>
<feature type="domain" description="ATP-grasp" evidence="16">
    <location>
        <begin position="120"/>
        <end position="317"/>
    </location>
</feature>
<dbReference type="PROSITE" id="PS00866">
    <property type="entry name" value="CPSASE_1"/>
    <property type="match status" value="1"/>
</dbReference>
<evidence type="ECO:0000256" key="12">
    <source>
        <dbReference type="ARBA" id="ARBA00023267"/>
    </source>
</evidence>
<dbReference type="InterPro" id="IPR011764">
    <property type="entry name" value="Biotin_carboxylation_dom"/>
</dbReference>
<evidence type="ECO:0000256" key="1">
    <source>
        <dbReference type="ARBA" id="ARBA00001953"/>
    </source>
</evidence>
<organism evidence="18 19">
    <name type="scientific">Bradyrhizobium ontarionense</name>
    <dbReference type="NCBI Taxonomy" id="2898149"/>
    <lineage>
        <taxon>Bacteria</taxon>
        <taxon>Pseudomonadati</taxon>
        <taxon>Pseudomonadota</taxon>
        <taxon>Alphaproteobacteria</taxon>
        <taxon>Hyphomicrobiales</taxon>
        <taxon>Nitrobacteraceae</taxon>
        <taxon>Bradyrhizobium</taxon>
    </lineage>
</organism>
<dbReference type="InterPro" id="IPR001882">
    <property type="entry name" value="Biotin_BS"/>
</dbReference>
<evidence type="ECO:0000256" key="2">
    <source>
        <dbReference type="ARBA" id="ARBA00005060"/>
    </source>
</evidence>
<dbReference type="PROSITE" id="PS50979">
    <property type="entry name" value="BC"/>
    <property type="match status" value="1"/>
</dbReference>
<dbReference type="PROSITE" id="PS00188">
    <property type="entry name" value="BIOTIN"/>
    <property type="match status" value="1"/>
</dbReference>
<keyword evidence="11" id="KW-0464">Manganese</keyword>
<keyword evidence="5" id="KW-0479">Metal-binding</keyword>
<dbReference type="SMART" id="SM00878">
    <property type="entry name" value="Biotin_carb_C"/>
    <property type="match status" value="1"/>
</dbReference>
<dbReference type="InterPro" id="IPR005482">
    <property type="entry name" value="Biotin_COase_C"/>
</dbReference>
<keyword evidence="19" id="KW-1185">Reference proteome</keyword>
<dbReference type="SUPFAM" id="SSF51246">
    <property type="entry name" value="Rudiment single hybrid motif"/>
    <property type="match status" value="1"/>
</dbReference>
<dbReference type="Pfam" id="PF00364">
    <property type="entry name" value="Biotin_lipoyl"/>
    <property type="match status" value="1"/>
</dbReference>
<reference evidence="18" key="1">
    <citation type="journal article" date="2024" name="Antonie Van Leeuwenhoek">
        <title>Bradyrhizobium ontarionense sp. nov., a novel bacterial symbiont isolated from Aeschynomene indica (Indian jointvetch), harbours photosynthesis, nitrogen fixation and nitrous oxide (N2O) reductase genes.</title>
        <authorList>
            <person name="Bromfield E.S.P."/>
            <person name="Cloutier S."/>
        </authorList>
    </citation>
    <scope>NUCLEOTIDE SEQUENCE</scope>
    <source>
        <strain evidence="18">A19</strain>
    </source>
</reference>
<comment type="cofactor">
    <cofactor evidence="1">
        <name>biotin</name>
        <dbReference type="ChEBI" id="CHEBI:57586"/>
    </cofactor>
</comment>
<evidence type="ECO:0000256" key="8">
    <source>
        <dbReference type="ARBA" id="ARBA00022842"/>
    </source>
</evidence>
<dbReference type="PROSITE" id="PS50975">
    <property type="entry name" value="ATP_GRASP"/>
    <property type="match status" value="1"/>
</dbReference>
<evidence type="ECO:0000256" key="7">
    <source>
        <dbReference type="ARBA" id="ARBA00022840"/>
    </source>
</evidence>
<keyword evidence="10" id="KW-0443">Lipid metabolism</keyword>
<dbReference type="Gene3D" id="2.40.50.100">
    <property type="match status" value="1"/>
</dbReference>
<dbReference type="CDD" id="cd06850">
    <property type="entry name" value="biotinyl_domain"/>
    <property type="match status" value="1"/>
</dbReference>
<dbReference type="PANTHER" id="PTHR18866:SF33">
    <property type="entry name" value="METHYLCROTONOYL-COA CARBOXYLASE SUBUNIT ALPHA, MITOCHONDRIAL-RELATED"/>
    <property type="match status" value="1"/>
</dbReference>
<evidence type="ECO:0000256" key="6">
    <source>
        <dbReference type="ARBA" id="ARBA00022741"/>
    </source>
</evidence>
<dbReference type="PANTHER" id="PTHR18866">
    <property type="entry name" value="CARBOXYLASE:PYRUVATE/ACETYL-COA/PROPIONYL-COA CARBOXYLASE"/>
    <property type="match status" value="1"/>
</dbReference>
<evidence type="ECO:0000256" key="10">
    <source>
        <dbReference type="ARBA" id="ARBA00023098"/>
    </source>
</evidence>
<dbReference type="InterPro" id="IPR005481">
    <property type="entry name" value="BC-like_N"/>
</dbReference>
<evidence type="ECO:0000259" key="16">
    <source>
        <dbReference type="PROSITE" id="PS50975"/>
    </source>
</evidence>
<dbReference type="InterPro" id="IPR016185">
    <property type="entry name" value="PreATP-grasp_dom_sf"/>
</dbReference>
<evidence type="ECO:0000256" key="13">
    <source>
        <dbReference type="ARBA" id="ARBA00049495"/>
    </source>
</evidence>
<dbReference type="InterPro" id="IPR050856">
    <property type="entry name" value="Biotin_carboxylase_complex"/>
</dbReference>
<keyword evidence="9" id="KW-0442">Lipid degradation</keyword>
<sequence length="671" mass="72269">MFKTILIANRGEIACRVIKTARRMGIRTVAVYSEADRDALHVEMADDAVLIGPPAAAESYLLIDRIVEACRKTGAEAVHPGYGFLSEREAFPRALQEAGVVFIGPNPGAIAAMGDKIESKKAAAKANVSTVPGFLGVIEDDKHAVRIADEIGYPVMIKASAGGGGKGMRIAHSTSEVAEGFNLAKAEAKASFGDDRVFIEKFITDPRHIEIQVLGDKHGNVIYLGERECSIQRRNQKVIEEAPSPLLDEETRRKMGEQAVALAKAVNYDSAGTVEFVAGQDKSFYFLEMNTRLQVEHPVTELVTGVDLVEQMIRVAAGEKLALTQKDVALTGWAVESRVYAEDPFRSFLPSIGRLVKYRPPAESKADGITVRNDTGVQEGGEISIYYDPMIAKLVTHAPSRAAAIEAQSTALDAFYVDGIRHNIPFLSALMNHPRWREGRLSTGFIAEEFPKGFSARAPEGEIARRLAAVGAAIDHVLGARKRQISQQMIGRPVTRQGRRAVWLGRDEILLDIAREDGAITVRFVGADGKVGPAHRLVSDWKPGDAVWHGTIDGAALAVQTRAIPNGVRLAHQGVEAPVYVYTEAEATAARLMPVVTAGDSGKKLLCPMPGLVVSIAVTEGQEVKAGETLAVVEAMKMQNVLRAEQDGTVKKVHAAAGATLAVDALILEFA</sequence>
<dbReference type="Proteomes" id="UP001431010">
    <property type="component" value="Chromosome"/>
</dbReference>
<dbReference type="Pfam" id="PF02785">
    <property type="entry name" value="Biotin_carb_C"/>
    <property type="match status" value="1"/>
</dbReference>
<dbReference type="SUPFAM" id="SSF51230">
    <property type="entry name" value="Single hybrid motif"/>
    <property type="match status" value="1"/>
</dbReference>
<dbReference type="EMBL" id="CP088156">
    <property type="protein sequence ID" value="UFZ06315.1"/>
    <property type="molecule type" value="Genomic_DNA"/>
</dbReference>
<name>A0ABY3RH87_9BRAD</name>
<comment type="catalytic activity">
    <reaction evidence="13">
        <text>propanoyl-CoA + hydrogencarbonate + ATP = (S)-methylmalonyl-CoA + ADP + phosphate + H(+)</text>
        <dbReference type="Rhea" id="RHEA:23720"/>
        <dbReference type="ChEBI" id="CHEBI:15378"/>
        <dbReference type="ChEBI" id="CHEBI:17544"/>
        <dbReference type="ChEBI" id="CHEBI:30616"/>
        <dbReference type="ChEBI" id="CHEBI:43474"/>
        <dbReference type="ChEBI" id="CHEBI:57327"/>
        <dbReference type="ChEBI" id="CHEBI:57392"/>
        <dbReference type="ChEBI" id="CHEBI:456216"/>
        <dbReference type="EC" id="6.4.1.3"/>
    </reaction>
    <physiologicalReaction direction="left-to-right" evidence="13">
        <dbReference type="Rhea" id="RHEA:23721"/>
    </physiologicalReaction>
</comment>
<dbReference type="Pfam" id="PF18140">
    <property type="entry name" value="PCC_BT"/>
    <property type="match status" value="1"/>
</dbReference>
<dbReference type="Gene3D" id="3.30.700.30">
    <property type="match status" value="1"/>
</dbReference>
<feature type="domain" description="Lipoyl-binding" evidence="15">
    <location>
        <begin position="595"/>
        <end position="671"/>
    </location>
</feature>
<keyword evidence="6 14" id="KW-0547">Nucleotide-binding</keyword>
<dbReference type="Pfam" id="PF00289">
    <property type="entry name" value="Biotin_carb_N"/>
    <property type="match status" value="1"/>
</dbReference>
<dbReference type="Gene3D" id="3.30.470.20">
    <property type="entry name" value="ATP-grasp fold, B domain"/>
    <property type="match status" value="1"/>
</dbReference>
<keyword evidence="4" id="KW-0436">Ligase</keyword>
<dbReference type="EC" id="6.4.1.3" evidence="3"/>
<evidence type="ECO:0000256" key="9">
    <source>
        <dbReference type="ARBA" id="ARBA00022963"/>
    </source>
</evidence>
<dbReference type="InterPro" id="IPR011053">
    <property type="entry name" value="Single_hybrid_motif"/>
</dbReference>
<dbReference type="InterPro" id="IPR041265">
    <property type="entry name" value="PCC_BT"/>
</dbReference>
<comment type="pathway">
    <text evidence="2">Metabolic intermediate metabolism; propanoyl-CoA degradation; succinyl-CoA from propanoyl-CoA: step 1/3.</text>
</comment>
<evidence type="ECO:0000256" key="14">
    <source>
        <dbReference type="PROSITE-ProRule" id="PRU00409"/>
    </source>
</evidence>